<reference evidence="1 2" key="1">
    <citation type="journal article" date="2018" name="Front. Plant Sci.">
        <title>Red Clover (Trifolium pratense) and Zigzag Clover (T. medium) - A Picture of Genomic Similarities and Differences.</title>
        <authorList>
            <person name="Dluhosova J."/>
            <person name="Istvanek J."/>
            <person name="Nedelnik J."/>
            <person name="Repkova J."/>
        </authorList>
    </citation>
    <scope>NUCLEOTIDE SEQUENCE [LARGE SCALE GENOMIC DNA]</scope>
    <source>
        <strain evidence="2">cv. 10/8</strain>
        <tissue evidence="1">Leaf</tissue>
    </source>
</reference>
<feature type="non-terminal residue" evidence="1">
    <location>
        <position position="1"/>
    </location>
</feature>
<proteinExistence type="predicted"/>
<dbReference type="EMBL" id="LXQA010700855">
    <property type="protein sequence ID" value="MCI66721.1"/>
    <property type="molecule type" value="Genomic_DNA"/>
</dbReference>
<evidence type="ECO:0000313" key="1">
    <source>
        <dbReference type="EMBL" id="MCI66721.1"/>
    </source>
</evidence>
<dbReference type="Proteomes" id="UP000265520">
    <property type="component" value="Unassembled WGS sequence"/>
</dbReference>
<accession>A0A392TZY2</accession>
<comment type="caution">
    <text evidence="1">The sequence shown here is derived from an EMBL/GenBank/DDBJ whole genome shotgun (WGS) entry which is preliminary data.</text>
</comment>
<protein>
    <submittedName>
        <fullName evidence="1">Uncharacterized protein</fullName>
    </submittedName>
</protein>
<evidence type="ECO:0000313" key="2">
    <source>
        <dbReference type="Proteomes" id="UP000265520"/>
    </source>
</evidence>
<sequence>EVIPLQVVAAQKLMLIEEEVGLNFHGKMEDNLARTVAIEERDRGEKAEWEVNRGPFGFQ</sequence>
<organism evidence="1 2">
    <name type="scientific">Trifolium medium</name>
    <dbReference type="NCBI Taxonomy" id="97028"/>
    <lineage>
        <taxon>Eukaryota</taxon>
        <taxon>Viridiplantae</taxon>
        <taxon>Streptophyta</taxon>
        <taxon>Embryophyta</taxon>
        <taxon>Tracheophyta</taxon>
        <taxon>Spermatophyta</taxon>
        <taxon>Magnoliopsida</taxon>
        <taxon>eudicotyledons</taxon>
        <taxon>Gunneridae</taxon>
        <taxon>Pentapetalae</taxon>
        <taxon>rosids</taxon>
        <taxon>fabids</taxon>
        <taxon>Fabales</taxon>
        <taxon>Fabaceae</taxon>
        <taxon>Papilionoideae</taxon>
        <taxon>50 kb inversion clade</taxon>
        <taxon>NPAAA clade</taxon>
        <taxon>Hologalegina</taxon>
        <taxon>IRL clade</taxon>
        <taxon>Trifolieae</taxon>
        <taxon>Trifolium</taxon>
    </lineage>
</organism>
<dbReference type="AlphaFoldDB" id="A0A392TZY2"/>
<keyword evidence="2" id="KW-1185">Reference proteome</keyword>
<name>A0A392TZY2_9FABA</name>